<dbReference type="GO" id="GO:0000122">
    <property type="term" value="P:negative regulation of transcription by RNA polymerase II"/>
    <property type="evidence" value="ECO:0007669"/>
    <property type="project" value="TreeGrafter"/>
</dbReference>
<protein>
    <recommendedName>
        <fullName evidence="2">DUF3295 domain-containing protein</fullName>
    </recommendedName>
</protein>
<reference evidence="3 4" key="1">
    <citation type="submission" date="2016-05" db="EMBL/GenBank/DDBJ databases">
        <title>Comparative analysis of secretome profiles of manganese(II)-oxidizing ascomycete fungi.</title>
        <authorList>
            <consortium name="DOE Joint Genome Institute"/>
            <person name="Zeiner C.A."/>
            <person name="Purvine S.O."/>
            <person name="Zink E.M."/>
            <person name="Wu S."/>
            <person name="Pasa-Tolic L."/>
            <person name="Chaput D.L."/>
            <person name="Haridas S."/>
            <person name="Grigoriev I.V."/>
            <person name="Santelli C.M."/>
            <person name="Hansel C.M."/>
        </authorList>
    </citation>
    <scope>NUCLEOTIDE SEQUENCE [LARGE SCALE GENOMIC DNA]</scope>
    <source>
        <strain evidence="3 4">AP3s5-JAC2a</strain>
    </source>
</reference>
<dbReference type="PANTHER" id="PTHR28014">
    <property type="entry name" value="NEGATIVE REGULATOR OF RAS-CAMP PATHWAY"/>
    <property type="match status" value="1"/>
</dbReference>
<feature type="domain" description="DUF3295" evidence="2">
    <location>
        <begin position="3"/>
        <end position="64"/>
    </location>
</feature>
<organism evidence="3 4">
    <name type="scientific">Paraphaeosphaeria sporulosa</name>
    <dbReference type="NCBI Taxonomy" id="1460663"/>
    <lineage>
        <taxon>Eukaryota</taxon>
        <taxon>Fungi</taxon>
        <taxon>Dikarya</taxon>
        <taxon>Ascomycota</taxon>
        <taxon>Pezizomycotina</taxon>
        <taxon>Dothideomycetes</taxon>
        <taxon>Pleosporomycetidae</taxon>
        <taxon>Pleosporales</taxon>
        <taxon>Massarineae</taxon>
        <taxon>Didymosphaeriaceae</taxon>
        <taxon>Paraphaeosphaeria</taxon>
    </lineage>
</organism>
<evidence type="ECO:0000313" key="4">
    <source>
        <dbReference type="Proteomes" id="UP000077069"/>
    </source>
</evidence>
<dbReference type="AlphaFoldDB" id="A0A177CUM2"/>
<dbReference type="OrthoDB" id="5355526at2759"/>
<dbReference type="GO" id="GO:0005737">
    <property type="term" value="C:cytoplasm"/>
    <property type="evidence" value="ECO:0007669"/>
    <property type="project" value="TreeGrafter"/>
</dbReference>
<dbReference type="GO" id="GO:0006808">
    <property type="term" value="P:regulation of nitrogen utilization"/>
    <property type="evidence" value="ECO:0007669"/>
    <property type="project" value="TreeGrafter"/>
</dbReference>
<evidence type="ECO:0000259" key="2">
    <source>
        <dbReference type="Pfam" id="PF11702"/>
    </source>
</evidence>
<gene>
    <name evidence="3" type="ORF">CC84DRAFT_486236</name>
</gene>
<dbReference type="Pfam" id="PF11702">
    <property type="entry name" value="DUF3295"/>
    <property type="match status" value="1"/>
</dbReference>
<dbReference type="PANTHER" id="PTHR28014:SF1">
    <property type="entry name" value="NEGATIVE REGULATOR OF RAS-CAMP PATHWAY"/>
    <property type="match status" value="1"/>
</dbReference>
<dbReference type="InParanoid" id="A0A177CUM2"/>
<dbReference type="EMBL" id="KV441549">
    <property type="protein sequence ID" value="OAG10487.1"/>
    <property type="molecule type" value="Genomic_DNA"/>
</dbReference>
<dbReference type="Proteomes" id="UP000077069">
    <property type="component" value="Unassembled WGS sequence"/>
</dbReference>
<proteinExistence type="predicted"/>
<evidence type="ECO:0000256" key="1">
    <source>
        <dbReference type="SAM" id="MobiDB-lite"/>
    </source>
</evidence>
<feature type="region of interest" description="Disordered" evidence="1">
    <location>
        <begin position="505"/>
        <end position="535"/>
    </location>
</feature>
<sequence length="589" mass="64916">MRQQAKQSKPVPLIITTSNAATPALSPRTTGRNMLQTELRASLRSMLLWERQQKTSTTNAVSKRFGSQPQDFDPYFVGETKPARFGPMSTLDERGSSGEDRRVARTEYVDSRVAELTGDNDQSRAPAGWTSQILQPNPYAHVDPSRSNSQPSALIGIRSSPILHTNYAEGALGTNAVSRVDSHTTDFVLKTPEISDVGPFPTTDSNNLGLHLEDGNWRTGDMAGLKEAVQAALRALDATPEDHPDRARCLRNLGIHLGNKYARTRVMADPEGAVQVTQQAVDAAPDEITTATRKMIQIFHKDESQECLYVRAVEDPAIGPAKLEHNLRRLFKQCAEDLKNEARDQLDYLGARLVLHQATVMAETVVLRYRAPMHVHVLKEEGSDEEGTKEVLGETIFADVLVFIPFLDNSEALQRFQDNLERFVSSDSASSRDLTATVDPGIFDTQSIPGSDQKPAAVSHDTFVTDNIQSRNSTGLGGRHRVAEMLQKAGNKFGSTAHNQYDAKQYNNSRSGVKHSEGESPVGLSIDDPHKNDNLGDTLQVEGSSSHLQQKFDILVSPLEPNDASREVRTVQLRWQCVSWLASLSVPCF</sequence>
<dbReference type="InterPro" id="IPR021711">
    <property type="entry name" value="DUF3295"/>
</dbReference>
<name>A0A177CUM2_9PLEO</name>
<keyword evidence="4" id="KW-1185">Reference proteome</keyword>
<accession>A0A177CUM2</accession>
<feature type="region of interest" description="Disordered" evidence="1">
    <location>
        <begin position="80"/>
        <end position="103"/>
    </location>
</feature>
<dbReference type="GO" id="GO:0031930">
    <property type="term" value="P:mitochondria-nucleus signaling pathway"/>
    <property type="evidence" value="ECO:0007669"/>
    <property type="project" value="TreeGrafter"/>
</dbReference>
<dbReference type="RefSeq" id="XP_018040852.1">
    <property type="nucleotide sequence ID" value="XM_018186464.1"/>
</dbReference>
<dbReference type="GeneID" id="28769950"/>
<dbReference type="InterPro" id="IPR053043">
    <property type="entry name" value="Ras-cAMP_regulatory"/>
</dbReference>
<evidence type="ECO:0000313" key="3">
    <source>
        <dbReference type="EMBL" id="OAG10487.1"/>
    </source>
</evidence>
<feature type="compositionally biased region" description="Basic and acidic residues" evidence="1">
    <location>
        <begin position="91"/>
        <end position="103"/>
    </location>
</feature>